<name>A0AAX3N301_9BACL</name>
<reference evidence="3" key="1">
    <citation type="submission" date="2023-02" db="EMBL/GenBank/DDBJ databases">
        <title>Pathogen: clinical or host-associated sample.</title>
        <authorList>
            <person name="Hergert J."/>
            <person name="Casey R."/>
            <person name="Wagner J."/>
            <person name="Young E.L."/>
            <person name="Oakeson K.F."/>
        </authorList>
    </citation>
    <scope>NUCLEOTIDE SEQUENCE</scope>
    <source>
        <strain evidence="3">2022CK-00830</strain>
    </source>
</reference>
<keyword evidence="1" id="KW-0732">Signal</keyword>
<accession>A0AAX3N301</accession>
<feature type="chain" id="PRO_5043948810" evidence="1">
    <location>
        <begin position="27"/>
        <end position="301"/>
    </location>
</feature>
<protein>
    <submittedName>
        <fullName evidence="3">S-layer homology domain-containing protein</fullName>
    </submittedName>
</protein>
<dbReference type="InterPro" id="IPR025748">
    <property type="entry name" value="PrcB_C_dom"/>
</dbReference>
<feature type="domain" description="SLH" evidence="2">
    <location>
        <begin position="22"/>
        <end position="85"/>
    </location>
</feature>
<sequence>MKHRTIKVSVAAMSIAMALGGASAYAFDDVSSKEQLSLLESLRSKGIVSGVTNQLFHPEQRLTEAQGIQMIVKAYDLKDEANAEAVRWYDGAVNAATAHGLSVPEQFDANNSLTRELFAQLLYEGLNTTGTYPSILRYNFIADGDKINKEYESSIQTLLNMNIVSLNDKDEFRPDEELTRMEAAEMVFNALEVVDRYGNGGGFEEQPGTDIPGSGQQAYVPEVTSQTVDEKTIKVKLSLELPNPGYGLEIKKVELGKDGKAIIKYQIIQPDPDKMYPQVITERTAETNIPSGYTPLVEPFS</sequence>
<dbReference type="PROSITE" id="PS51272">
    <property type="entry name" value="SLH"/>
    <property type="match status" value="2"/>
</dbReference>
<evidence type="ECO:0000259" key="2">
    <source>
        <dbReference type="PROSITE" id="PS51272"/>
    </source>
</evidence>
<feature type="domain" description="SLH" evidence="2">
    <location>
        <begin position="138"/>
        <end position="201"/>
    </location>
</feature>
<dbReference type="InterPro" id="IPR001119">
    <property type="entry name" value="SLH_dom"/>
</dbReference>
<evidence type="ECO:0000313" key="3">
    <source>
        <dbReference type="EMBL" id="WDH83746.1"/>
    </source>
</evidence>
<dbReference type="Pfam" id="PF14343">
    <property type="entry name" value="PrcB_C"/>
    <property type="match status" value="1"/>
</dbReference>
<evidence type="ECO:0000313" key="4">
    <source>
        <dbReference type="Proteomes" id="UP001220962"/>
    </source>
</evidence>
<feature type="signal peptide" evidence="1">
    <location>
        <begin position="1"/>
        <end position="26"/>
    </location>
</feature>
<organism evidence="3 4">
    <name type="scientific">Paenibacillus urinalis</name>
    <dbReference type="NCBI Taxonomy" id="521520"/>
    <lineage>
        <taxon>Bacteria</taxon>
        <taxon>Bacillati</taxon>
        <taxon>Bacillota</taxon>
        <taxon>Bacilli</taxon>
        <taxon>Bacillales</taxon>
        <taxon>Paenibacillaceae</taxon>
        <taxon>Paenibacillus</taxon>
    </lineage>
</organism>
<dbReference type="EMBL" id="CP118101">
    <property type="protein sequence ID" value="WDH83746.1"/>
    <property type="molecule type" value="Genomic_DNA"/>
</dbReference>
<proteinExistence type="predicted"/>
<dbReference type="Pfam" id="PF00395">
    <property type="entry name" value="SLH"/>
    <property type="match status" value="1"/>
</dbReference>
<dbReference type="RefSeq" id="WP_274359649.1">
    <property type="nucleotide sequence ID" value="NZ_CP118101.1"/>
</dbReference>
<evidence type="ECO:0000256" key="1">
    <source>
        <dbReference type="SAM" id="SignalP"/>
    </source>
</evidence>
<dbReference type="AlphaFoldDB" id="A0AAX3N301"/>
<gene>
    <name evidence="3" type="ORF">PUW23_05825</name>
</gene>
<dbReference type="Proteomes" id="UP001220962">
    <property type="component" value="Chromosome"/>
</dbReference>